<gene>
    <name evidence="1" type="ORF">S01H1_42853</name>
</gene>
<dbReference type="AlphaFoldDB" id="X0UWC1"/>
<dbReference type="EMBL" id="BARS01027268">
    <property type="protein sequence ID" value="GAG10040.1"/>
    <property type="molecule type" value="Genomic_DNA"/>
</dbReference>
<proteinExistence type="predicted"/>
<organism evidence="1">
    <name type="scientific">marine sediment metagenome</name>
    <dbReference type="NCBI Taxonomy" id="412755"/>
    <lineage>
        <taxon>unclassified sequences</taxon>
        <taxon>metagenomes</taxon>
        <taxon>ecological metagenomes</taxon>
    </lineage>
</organism>
<reference evidence="1" key="1">
    <citation type="journal article" date="2014" name="Front. Microbiol.">
        <title>High frequency of phylogenetically diverse reductive dehalogenase-homologous genes in deep subseafloor sedimentary metagenomes.</title>
        <authorList>
            <person name="Kawai M."/>
            <person name="Futagami T."/>
            <person name="Toyoda A."/>
            <person name="Takaki Y."/>
            <person name="Nishi S."/>
            <person name="Hori S."/>
            <person name="Arai W."/>
            <person name="Tsubouchi T."/>
            <person name="Morono Y."/>
            <person name="Uchiyama I."/>
            <person name="Ito T."/>
            <person name="Fujiyama A."/>
            <person name="Inagaki F."/>
            <person name="Takami H."/>
        </authorList>
    </citation>
    <scope>NUCLEOTIDE SEQUENCE</scope>
    <source>
        <strain evidence="1">Expedition CK06-06</strain>
    </source>
</reference>
<feature type="non-terminal residue" evidence="1">
    <location>
        <position position="54"/>
    </location>
</feature>
<name>X0UWC1_9ZZZZ</name>
<protein>
    <submittedName>
        <fullName evidence="1">Uncharacterized protein</fullName>
    </submittedName>
</protein>
<evidence type="ECO:0000313" key="1">
    <source>
        <dbReference type="EMBL" id="GAG10040.1"/>
    </source>
</evidence>
<accession>X0UWC1</accession>
<sequence>MEKKDINKILEDFREDFSLTFAEVAVISKPNNRFGYEKRVKRMDEMRREMKGVV</sequence>
<comment type="caution">
    <text evidence="1">The sequence shown here is derived from an EMBL/GenBank/DDBJ whole genome shotgun (WGS) entry which is preliminary data.</text>
</comment>